<reference evidence="5" key="1">
    <citation type="submission" date="2017-03" db="EMBL/GenBank/DDBJ databases">
        <title>Phytopthora megakarya and P. palmivora, two closely related causual agents of cacao black pod achieved similar genome size and gene model numbers by different mechanisms.</title>
        <authorList>
            <person name="Ali S."/>
            <person name="Shao J."/>
            <person name="Larry D.J."/>
            <person name="Kronmiller B."/>
            <person name="Shen D."/>
            <person name="Strem M.D."/>
            <person name="Melnick R.L."/>
            <person name="Guiltinan M.J."/>
            <person name="Tyler B.M."/>
            <person name="Meinhardt L.W."/>
            <person name="Bailey B.A."/>
        </authorList>
    </citation>
    <scope>NUCLEOTIDE SEQUENCE [LARGE SCALE GENOMIC DNA]</scope>
    <source>
        <strain evidence="5">zdho120</strain>
    </source>
</reference>
<dbReference type="Pfam" id="PF13359">
    <property type="entry name" value="DDE_Tnp_4"/>
    <property type="match status" value="1"/>
</dbReference>
<evidence type="ECO:0000256" key="2">
    <source>
        <dbReference type="ARBA" id="ARBA00022723"/>
    </source>
</evidence>
<keyword evidence="5" id="KW-1185">Reference proteome</keyword>
<dbReference type="AlphaFoldDB" id="A0A225V0Z0"/>
<dbReference type="STRING" id="4795.A0A225V0Z0"/>
<keyword evidence="2" id="KW-0479">Metal-binding</keyword>
<gene>
    <name evidence="4" type="ORF">PHMEG_00030473</name>
</gene>
<dbReference type="InterPro" id="IPR027806">
    <property type="entry name" value="HARBI1_dom"/>
</dbReference>
<organism evidence="4 5">
    <name type="scientific">Phytophthora megakarya</name>
    <dbReference type="NCBI Taxonomy" id="4795"/>
    <lineage>
        <taxon>Eukaryota</taxon>
        <taxon>Sar</taxon>
        <taxon>Stramenopiles</taxon>
        <taxon>Oomycota</taxon>
        <taxon>Peronosporomycetes</taxon>
        <taxon>Peronosporales</taxon>
        <taxon>Peronosporaceae</taxon>
        <taxon>Phytophthora</taxon>
    </lineage>
</organism>
<sequence>MDRAEFRENFRVSRTSFTRLLSELEPHIYKQTTNFGEHLSAEVRLVFIFLLRLAMEFEEGYGIPGCVGALDGCQIPIAHPAMKNSRKFFNRKGFYSLNMSAIVDRNRRFLDIDVKWPGSVGDNRVFSNSTVGRVYEEYFVVAGGEEGAGLLPSGWAEYQKIPFFPFGGFSLRELTVSSHHV</sequence>
<dbReference type="OrthoDB" id="2668416at2759"/>
<evidence type="ECO:0000256" key="1">
    <source>
        <dbReference type="ARBA" id="ARBA00001968"/>
    </source>
</evidence>
<comment type="cofactor">
    <cofactor evidence="1">
        <name>a divalent metal cation</name>
        <dbReference type="ChEBI" id="CHEBI:60240"/>
    </cofactor>
</comment>
<accession>A0A225V0Z0</accession>
<dbReference type="EMBL" id="NBNE01009160">
    <property type="protein sequence ID" value="OWY98698.1"/>
    <property type="molecule type" value="Genomic_DNA"/>
</dbReference>
<evidence type="ECO:0000313" key="4">
    <source>
        <dbReference type="EMBL" id="OWY98698.1"/>
    </source>
</evidence>
<comment type="caution">
    <text evidence="4">The sequence shown here is derived from an EMBL/GenBank/DDBJ whole genome shotgun (WGS) entry which is preliminary data.</text>
</comment>
<protein>
    <submittedName>
        <fullName evidence="4">Nuclease HARBI1</fullName>
    </submittedName>
</protein>
<proteinExistence type="predicted"/>
<evidence type="ECO:0000313" key="5">
    <source>
        <dbReference type="Proteomes" id="UP000198211"/>
    </source>
</evidence>
<feature type="domain" description="DDE Tnp4" evidence="3">
    <location>
        <begin position="70"/>
        <end position="135"/>
    </location>
</feature>
<name>A0A225V0Z0_9STRA</name>
<dbReference type="Proteomes" id="UP000198211">
    <property type="component" value="Unassembled WGS sequence"/>
</dbReference>
<evidence type="ECO:0000259" key="3">
    <source>
        <dbReference type="Pfam" id="PF13359"/>
    </source>
</evidence>
<dbReference type="GO" id="GO:0046872">
    <property type="term" value="F:metal ion binding"/>
    <property type="evidence" value="ECO:0007669"/>
    <property type="project" value="UniProtKB-KW"/>
</dbReference>